<feature type="chain" id="PRO_5022976908" description="Flagellar assembly protein T N-terminal domain-containing protein" evidence="1">
    <location>
        <begin position="19"/>
        <end position="402"/>
    </location>
</feature>
<dbReference type="Proteomes" id="UP000325302">
    <property type="component" value="Unassembled WGS sequence"/>
</dbReference>
<evidence type="ECO:0000256" key="1">
    <source>
        <dbReference type="SAM" id="SignalP"/>
    </source>
</evidence>
<proteinExistence type="predicted"/>
<dbReference type="Gene3D" id="3.30.1660.40">
    <property type="entry name" value="FlgT, N-terminal domain"/>
    <property type="match status" value="1"/>
</dbReference>
<dbReference type="InterPro" id="IPR032388">
    <property type="entry name" value="FlgT_C"/>
</dbReference>
<organism evidence="5 6">
    <name type="scientific">Nitrincola tapanii</name>
    <dbReference type="NCBI Taxonomy" id="1708751"/>
    <lineage>
        <taxon>Bacteria</taxon>
        <taxon>Pseudomonadati</taxon>
        <taxon>Pseudomonadota</taxon>
        <taxon>Gammaproteobacteria</taxon>
        <taxon>Oceanospirillales</taxon>
        <taxon>Oceanospirillaceae</taxon>
        <taxon>Nitrincola</taxon>
    </lineage>
</organism>
<evidence type="ECO:0000259" key="3">
    <source>
        <dbReference type="Pfam" id="PF16539"/>
    </source>
</evidence>
<dbReference type="OrthoDB" id="8778507at2"/>
<evidence type="ECO:0000313" key="6">
    <source>
        <dbReference type="Proteomes" id="UP000325302"/>
    </source>
</evidence>
<dbReference type="InterPro" id="IPR032370">
    <property type="entry name" value="FlgT_N"/>
</dbReference>
<keyword evidence="1" id="KW-0732">Signal</keyword>
<dbReference type="InterPro" id="IPR032386">
    <property type="entry name" value="FlgT_M"/>
</dbReference>
<dbReference type="AlphaFoldDB" id="A0A5A9W3G7"/>
<dbReference type="InterPro" id="IPR038180">
    <property type="entry name" value="FlgT_N_sf"/>
</dbReference>
<sequence length="402" mass="44602">MLRLCILLLSLYCFSAQASPLWVEAEGSATIINGDLGNARRSAVAQASELAALQAAAYISTTTEIQGGILQMDNLRMSSLGRLSNVEVIDERIQGTILKVRIRAEVSVDQGCPDGRAEVAYRKSLGFTAFPIQHPQQAATGALQNAATELPNLLARRLSHETGLHTILATHLSLHPNLQQAPTRQLADGTLTQATAHSETTQVHFLISGVIRDLSQANPIGPREPNVVTDLYRRLDYASQHHLRQFALDLFIHDALTGQLMFQQHYQTQGRWNAREKPLGFASAGFWQEDYGQAVERLIRQMSQEISEQLRCQAFSARITQTEGNRVWINAGSLSGLKPGDRLSVYRRQTHYDTLHQPYSELQNARVTLTLDQVEASFASGTLNTQTASSVNIQRDDWVRSH</sequence>
<dbReference type="RefSeq" id="WP_149390839.1">
    <property type="nucleotide sequence ID" value="NZ_SMRS01000005.1"/>
</dbReference>
<evidence type="ECO:0000259" key="4">
    <source>
        <dbReference type="Pfam" id="PF16548"/>
    </source>
</evidence>
<protein>
    <recommendedName>
        <fullName evidence="7">Flagellar assembly protein T N-terminal domain-containing protein</fullName>
    </recommendedName>
</protein>
<accession>A0A5A9W3G7</accession>
<evidence type="ECO:0000259" key="2">
    <source>
        <dbReference type="Pfam" id="PF16538"/>
    </source>
</evidence>
<evidence type="ECO:0008006" key="7">
    <source>
        <dbReference type="Google" id="ProtNLM"/>
    </source>
</evidence>
<dbReference type="EMBL" id="SMRS01000005">
    <property type="protein sequence ID" value="KAA0874658.1"/>
    <property type="molecule type" value="Genomic_DNA"/>
</dbReference>
<dbReference type="InterPro" id="IPR038165">
    <property type="entry name" value="FlgT_C_sf"/>
</dbReference>
<feature type="signal peptide" evidence="1">
    <location>
        <begin position="1"/>
        <end position="18"/>
    </location>
</feature>
<gene>
    <name evidence="5" type="ORF">E1H14_07455</name>
</gene>
<dbReference type="Pfam" id="PF16539">
    <property type="entry name" value="FlgT_M"/>
    <property type="match status" value="1"/>
</dbReference>
<keyword evidence="6" id="KW-1185">Reference proteome</keyword>
<dbReference type="Gene3D" id="3.40.50.10610">
    <property type="entry name" value="ABC-type transport auxiliary lipoprotein component"/>
    <property type="match status" value="1"/>
</dbReference>
<evidence type="ECO:0000313" key="5">
    <source>
        <dbReference type="EMBL" id="KAA0874658.1"/>
    </source>
</evidence>
<feature type="domain" description="Flagellar assembly protein T N-terminal" evidence="4">
    <location>
        <begin position="22"/>
        <end position="107"/>
    </location>
</feature>
<reference evidence="5 6" key="1">
    <citation type="submission" date="2019-03" db="EMBL/GenBank/DDBJ databases">
        <title>Nitrincola sp. nov. isolated from an Indian soda lake.</title>
        <authorList>
            <person name="Joshi A."/>
            <person name="Thite S.V."/>
            <person name="Joseph N."/>
            <person name="Dhotre D."/>
            <person name="Moorthy M."/>
            <person name="Shouche Y.S."/>
        </authorList>
    </citation>
    <scope>NUCLEOTIDE SEQUENCE [LARGE SCALE GENOMIC DNA]</scope>
    <source>
        <strain evidence="5 6">MEB193</strain>
    </source>
</reference>
<feature type="domain" description="Flagellar assembly protein T C-terminal" evidence="2">
    <location>
        <begin position="324"/>
        <end position="399"/>
    </location>
</feature>
<comment type="caution">
    <text evidence="5">The sequence shown here is derived from an EMBL/GenBank/DDBJ whole genome shotgun (WGS) entry which is preliminary data.</text>
</comment>
<name>A0A5A9W3G7_9GAMM</name>
<dbReference type="Pfam" id="PF16538">
    <property type="entry name" value="FlgT_C"/>
    <property type="match status" value="1"/>
</dbReference>
<feature type="domain" description="Flagellar assembly protein T middle" evidence="3">
    <location>
        <begin position="120"/>
        <end position="276"/>
    </location>
</feature>
<dbReference type="Pfam" id="PF16548">
    <property type="entry name" value="FlgT_N"/>
    <property type="match status" value="1"/>
</dbReference>
<dbReference type="Gene3D" id="2.40.10.410">
    <property type="entry name" value="FlgT, C-terminal domain"/>
    <property type="match status" value="1"/>
</dbReference>